<evidence type="ECO:0000313" key="2">
    <source>
        <dbReference type="Proteomes" id="UP000002350"/>
    </source>
</evidence>
<sequence length="40" mass="4727">MILLAITFQTVNLKLWILDIKKPDFNIKVRLLSFIAYFSV</sequence>
<dbReference type="AlphaFoldDB" id="D4ZL42"/>
<dbReference type="KEGG" id="svo:SVI_2420"/>
<organism evidence="1 2">
    <name type="scientific">Shewanella violacea (strain JCM 10179 / CIP 106290 / LMG 19151 / DSS12)</name>
    <dbReference type="NCBI Taxonomy" id="637905"/>
    <lineage>
        <taxon>Bacteria</taxon>
        <taxon>Pseudomonadati</taxon>
        <taxon>Pseudomonadota</taxon>
        <taxon>Gammaproteobacteria</taxon>
        <taxon>Alteromonadales</taxon>
        <taxon>Shewanellaceae</taxon>
        <taxon>Shewanella</taxon>
    </lineage>
</organism>
<dbReference type="STRING" id="637905.SVI_2420"/>
<proteinExistence type="predicted"/>
<name>D4ZL42_SHEVD</name>
<dbReference type="Proteomes" id="UP000002350">
    <property type="component" value="Chromosome"/>
</dbReference>
<gene>
    <name evidence="1" type="ordered locus">SVI_2420</name>
</gene>
<dbReference type="HOGENOM" id="CLU_3296446_0_0_6"/>
<accession>D4ZL42</accession>
<evidence type="ECO:0000313" key="1">
    <source>
        <dbReference type="EMBL" id="BAJ02391.1"/>
    </source>
</evidence>
<protein>
    <submittedName>
        <fullName evidence="1">Uncharacterized protein</fullName>
    </submittedName>
</protein>
<reference evidence="2" key="1">
    <citation type="journal article" date="2010" name="Mol. Biosyst.">
        <title>Complete genome sequence and comparative analysis of Shewanella violacea, a psychrophilic and piezophilic bacterium from deep sea floor sediments.</title>
        <authorList>
            <person name="Aono E."/>
            <person name="Baba T."/>
            <person name="Ara T."/>
            <person name="Nishi T."/>
            <person name="Nakamichi T."/>
            <person name="Inamoto E."/>
            <person name="Toyonaga H."/>
            <person name="Hasegawa M."/>
            <person name="Takai Y."/>
            <person name="Okumura Y."/>
            <person name="Baba M."/>
            <person name="Tomita M."/>
            <person name="Kato C."/>
            <person name="Oshima T."/>
            <person name="Nakasone K."/>
            <person name="Mori H."/>
        </authorList>
    </citation>
    <scope>NUCLEOTIDE SEQUENCE [LARGE SCALE GENOMIC DNA]</scope>
    <source>
        <strain evidence="2">JCM 10179 / CIP 106290 / LMG 19151 / DSS12</strain>
    </source>
</reference>
<dbReference type="EMBL" id="AP011177">
    <property type="protein sequence ID" value="BAJ02391.1"/>
    <property type="molecule type" value="Genomic_DNA"/>
</dbReference>
<keyword evidence="2" id="KW-1185">Reference proteome</keyword>